<evidence type="ECO:0000313" key="2">
    <source>
        <dbReference type="Proteomes" id="UP000317990"/>
    </source>
</evidence>
<name>A0A524RLT8_9CHRO</name>
<dbReference type="AlphaFoldDB" id="A0A524RLT8"/>
<accession>A0A524RLT8</accession>
<protein>
    <submittedName>
        <fullName evidence="1">Uncharacterized protein</fullName>
    </submittedName>
</protein>
<comment type="caution">
    <text evidence="1">The sequence shown here is derived from an EMBL/GenBank/DDBJ whole genome shotgun (WGS) entry which is preliminary data.</text>
</comment>
<gene>
    <name evidence="1" type="ORF">ERJ67_10045</name>
</gene>
<dbReference type="EMBL" id="SRMO01000084">
    <property type="protein sequence ID" value="TGG91008.1"/>
    <property type="molecule type" value="Genomic_DNA"/>
</dbReference>
<dbReference type="Proteomes" id="UP000317990">
    <property type="component" value="Unassembled WGS sequence"/>
</dbReference>
<sequence>MDLLLSSASAGNEDSLSLRPLSIHGMLWLQTHFEDDLWGALASGGAEIDMDSARHMVADCQMAGLKVSCLNTSMGAPIRQ</sequence>
<reference evidence="1 2" key="1">
    <citation type="journal article" date="2019" name="mSystems">
        <title>Life at home and on the roam: Genomic adaptions reflect the dual lifestyle of an intracellular, facultative symbiont.</title>
        <authorList>
            <person name="Burgsdorf I."/>
        </authorList>
    </citation>
    <scope>NUCLEOTIDE SEQUENCE [LARGE SCALE GENOMIC DNA]</scope>
    <source>
        <strain evidence="1">277cV</strain>
    </source>
</reference>
<organism evidence="1 2">
    <name type="scientific">Aphanocapsa feldmannii 277cV</name>
    <dbReference type="NCBI Taxonomy" id="2507553"/>
    <lineage>
        <taxon>Bacteria</taxon>
        <taxon>Bacillati</taxon>
        <taxon>Cyanobacteriota</taxon>
        <taxon>Cyanophyceae</taxon>
        <taxon>Oscillatoriophycideae</taxon>
        <taxon>Chroococcales</taxon>
        <taxon>Microcystaceae</taxon>
        <taxon>Aphanocapsa</taxon>
    </lineage>
</organism>
<evidence type="ECO:0000313" key="1">
    <source>
        <dbReference type="EMBL" id="TGG91008.1"/>
    </source>
</evidence>
<proteinExistence type="predicted"/>